<dbReference type="SUPFAM" id="SSF81606">
    <property type="entry name" value="PP2C-like"/>
    <property type="match status" value="1"/>
</dbReference>
<evidence type="ECO:0000313" key="4">
    <source>
        <dbReference type="Proteomes" id="UP000479000"/>
    </source>
</evidence>
<dbReference type="InterPro" id="IPR036457">
    <property type="entry name" value="PPM-type-like_dom_sf"/>
</dbReference>
<dbReference type="Pfam" id="PF00481">
    <property type="entry name" value="PP2C"/>
    <property type="match status" value="1"/>
</dbReference>
<feature type="region of interest" description="Disordered" evidence="1">
    <location>
        <begin position="1"/>
        <end position="32"/>
    </location>
</feature>
<evidence type="ECO:0000259" key="2">
    <source>
        <dbReference type="Pfam" id="PF00481"/>
    </source>
</evidence>
<feature type="compositionally biased region" description="Basic and acidic residues" evidence="1">
    <location>
        <begin position="12"/>
        <end position="32"/>
    </location>
</feature>
<evidence type="ECO:0000256" key="1">
    <source>
        <dbReference type="SAM" id="MobiDB-lite"/>
    </source>
</evidence>
<accession>A0A6H5HDR0</accession>
<gene>
    <name evidence="3" type="ORF">NTEN_LOCUS20244</name>
</gene>
<dbReference type="OrthoDB" id="416093at2759"/>
<sequence>MKLVFRPKVPHRPQESHEHHRPKPAQEPEKRTAQKDWLLLCAAKFSKKFSKSPKKIRTLVDIGLTKMDYGTASYYGVFDGHNGVDAAAYSSCHVHQYLVESPHYPHDPERALKDAFKKTDDRFIDKCNKEKRVA</sequence>
<protein>
    <recommendedName>
        <fullName evidence="2">PPM-type phosphatase domain-containing protein</fullName>
    </recommendedName>
</protein>
<dbReference type="Gene3D" id="3.60.40.10">
    <property type="entry name" value="PPM-type phosphatase domain"/>
    <property type="match status" value="1"/>
</dbReference>
<proteinExistence type="predicted"/>
<dbReference type="Proteomes" id="UP000479000">
    <property type="component" value="Unassembled WGS sequence"/>
</dbReference>
<keyword evidence="4" id="KW-1185">Reference proteome</keyword>
<dbReference type="InterPro" id="IPR001932">
    <property type="entry name" value="PPM-type_phosphatase-like_dom"/>
</dbReference>
<dbReference type="EMBL" id="CADCXU010029730">
    <property type="protein sequence ID" value="CAB0015904.1"/>
    <property type="molecule type" value="Genomic_DNA"/>
</dbReference>
<reference evidence="3 4" key="1">
    <citation type="submission" date="2020-02" db="EMBL/GenBank/DDBJ databases">
        <authorList>
            <person name="Ferguson B K."/>
        </authorList>
    </citation>
    <scope>NUCLEOTIDE SEQUENCE [LARGE SCALE GENOMIC DNA]</scope>
</reference>
<dbReference type="AlphaFoldDB" id="A0A6H5HDR0"/>
<name>A0A6H5HDR0_9HEMI</name>
<feature type="domain" description="PPM-type phosphatase" evidence="2">
    <location>
        <begin position="70"/>
        <end position="125"/>
    </location>
</feature>
<organism evidence="3 4">
    <name type="scientific">Nesidiocoris tenuis</name>
    <dbReference type="NCBI Taxonomy" id="355587"/>
    <lineage>
        <taxon>Eukaryota</taxon>
        <taxon>Metazoa</taxon>
        <taxon>Ecdysozoa</taxon>
        <taxon>Arthropoda</taxon>
        <taxon>Hexapoda</taxon>
        <taxon>Insecta</taxon>
        <taxon>Pterygota</taxon>
        <taxon>Neoptera</taxon>
        <taxon>Paraneoptera</taxon>
        <taxon>Hemiptera</taxon>
        <taxon>Heteroptera</taxon>
        <taxon>Panheteroptera</taxon>
        <taxon>Cimicomorpha</taxon>
        <taxon>Miridae</taxon>
        <taxon>Dicyphina</taxon>
        <taxon>Nesidiocoris</taxon>
    </lineage>
</organism>
<evidence type="ECO:0000313" key="3">
    <source>
        <dbReference type="EMBL" id="CAB0015904.1"/>
    </source>
</evidence>